<evidence type="ECO:0000313" key="1">
    <source>
        <dbReference type="EMBL" id="CAK0877508.1"/>
    </source>
</evidence>
<comment type="caution">
    <text evidence="1">The sequence shown here is derived from an EMBL/GenBank/DDBJ whole genome shotgun (WGS) entry which is preliminary data.</text>
</comment>
<name>A0ABN9VWW1_9DINO</name>
<feature type="non-terminal residue" evidence="1">
    <location>
        <position position="143"/>
    </location>
</feature>
<feature type="non-terminal residue" evidence="1">
    <location>
        <position position="1"/>
    </location>
</feature>
<keyword evidence="2" id="KW-1185">Reference proteome</keyword>
<dbReference type="Proteomes" id="UP001189429">
    <property type="component" value="Unassembled WGS sequence"/>
</dbReference>
<organism evidence="1 2">
    <name type="scientific">Prorocentrum cordatum</name>
    <dbReference type="NCBI Taxonomy" id="2364126"/>
    <lineage>
        <taxon>Eukaryota</taxon>
        <taxon>Sar</taxon>
        <taxon>Alveolata</taxon>
        <taxon>Dinophyceae</taxon>
        <taxon>Prorocentrales</taxon>
        <taxon>Prorocentraceae</taxon>
        <taxon>Prorocentrum</taxon>
    </lineage>
</organism>
<evidence type="ECO:0000313" key="2">
    <source>
        <dbReference type="Proteomes" id="UP001189429"/>
    </source>
</evidence>
<protein>
    <submittedName>
        <fullName evidence="1">Uncharacterized protein</fullName>
    </submittedName>
</protein>
<dbReference type="EMBL" id="CAUYUJ010017745">
    <property type="protein sequence ID" value="CAK0877508.1"/>
    <property type="molecule type" value="Genomic_DNA"/>
</dbReference>
<gene>
    <name evidence="1" type="ORF">PCOR1329_LOCUS61550</name>
</gene>
<sequence>APDRLDHPFIPDERLVLEKKNNIYTCDRCGKDHLTAAEGTWISNSTRQMVAQNRPQAYINGANMGWHCAVCWIRHLEDNGLPAPAGTKLADRVREHEQQMSGTSNDRASALPSLGHLPLGYGCNPLADTWRLADLFMEPTGTK</sequence>
<reference evidence="1" key="1">
    <citation type="submission" date="2023-10" db="EMBL/GenBank/DDBJ databases">
        <authorList>
            <person name="Chen Y."/>
            <person name="Shah S."/>
            <person name="Dougan E. K."/>
            <person name="Thang M."/>
            <person name="Chan C."/>
        </authorList>
    </citation>
    <scope>NUCLEOTIDE SEQUENCE [LARGE SCALE GENOMIC DNA]</scope>
</reference>
<accession>A0ABN9VWW1</accession>
<proteinExistence type="predicted"/>